<proteinExistence type="predicted"/>
<name>A0A2I2FKX8_ASPCN</name>
<dbReference type="GO" id="GO:0070072">
    <property type="term" value="P:vacuolar proton-transporting V-type ATPase complex assembly"/>
    <property type="evidence" value="ECO:0007669"/>
    <property type="project" value="InterPro"/>
</dbReference>
<evidence type="ECO:0000256" key="1">
    <source>
        <dbReference type="SAM" id="MobiDB-lite"/>
    </source>
</evidence>
<evidence type="ECO:0000313" key="3">
    <source>
        <dbReference type="EMBL" id="PLB41295.1"/>
    </source>
</evidence>
<dbReference type="EMBL" id="KZ559121">
    <property type="protein sequence ID" value="PLB41295.1"/>
    <property type="molecule type" value="Genomic_DNA"/>
</dbReference>
<dbReference type="GO" id="GO:0005789">
    <property type="term" value="C:endoplasmic reticulum membrane"/>
    <property type="evidence" value="ECO:0007669"/>
    <property type="project" value="TreeGrafter"/>
</dbReference>
<sequence>MASFIEDLWMSVFTPGPTPTLLVATNVTFAALQTLLMALLWFTYSIHFFVLSLLSASLWFSINWFAKELSQVQAEQEAATKDGQDGKTGEEKGSSDGKRRLPGALDTPGSDTETESLTERKGPAASGSDLRPTAAAPTSLELPGKHNEVRKRPSMGGESSGYVSTDSEWEKVEDSNGN</sequence>
<dbReference type="RefSeq" id="XP_024675307.1">
    <property type="nucleotide sequence ID" value="XM_024819557.1"/>
</dbReference>
<protein>
    <submittedName>
        <fullName evidence="3">Putative ER membrane protein</fullName>
    </submittedName>
</protein>
<dbReference type="OrthoDB" id="9626941at2759"/>
<dbReference type="GeneID" id="36526717"/>
<dbReference type="InterPro" id="IPR013945">
    <property type="entry name" value="Pkr1"/>
</dbReference>
<evidence type="ECO:0000313" key="4">
    <source>
        <dbReference type="Proteomes" id="UP000234585"/>
    </source>
</evidence>
<dbReference type="PANTHER" id="PTHR28251:SF1">
    <property type="entry name" value="V-TYPE ATPASE ASSEMBLY FACTOR PKR1"/>
    <property type="match status" value="1"/>
</dbReference>
<keyword evidence="2" id="KW-1133">Transmembrane helix</keyword>
<keyword evidence="2" id="KW-0812">Transmembrane</keyword>
<dbReference type="AlphaFoldDB" id="A0A2I2FKX8"/>
<organism evidence="3 4">
    <name type="scientific">Aspergillus candidus</name>
    <dbReference type="NCBI Taxonomy" id="41067"/>
    <lineage>
        <taxon>Eukaryota</taxon>
        <taxon>Fungi</taxon>
        <taxon>Dikarya</taxon>
        <taxon>Ascomycota</taxon>
        <taxon>Pezizomycotina</taxon>
        <taxon>Eurotiomycetes</taxon>
        <taxon>Eurotiomycetidae</taxon>
        <taxon>Eurotiales</taxon>
        <taxon>Aspergillaceae</taxon>
        <taxon>Aspergillus</taxon>
        <taxon>Aspergillus subgen. Circumdati</taxon>
    </lineage>
</organism>
<dbReference type="Proteomes" id="UP000234585">
    <property type="component" value="Unassembled WGS sequence"/>
</dbReference>
<dbReference type="Pfam" id="PF08636">
    <property type="entry name" value="Pkr1"/>
    <property type="match status" value="1"/>
</dbReference>
<dbReference type="PANTHER" id="PTHR28251">
    <property type="entry name" value="V-TYPE ATPASE ASSEMBLY FACTOR PKR1"/>
    <property type="match status" value="1"/>
</dbReference>
<keyword evidence="4" id="KW-1185">Reference proteome</keyword>
<reference evidence="3 4" key="1">
    <citation type="submission" date="2017-12" db="EMBL/GenBank/DDBJ databases">
        <authorList>
            <consortium name="DOE Joint Genome Institute"/>
            <person name="Haridas S."/>
            <person name="Kjaerbolling I."/>
            <person name="Vesth T.C."/>
            <person name="Frisvad J.C."/>
            <person name="Nybo J.L."/>
            <person name="Theobald S."/>
            <person name="Kuo A."/>
            <person name="Bowyer P."/>
            <person name="Matsuda Y."/>
            <person name="Mondo S."/>
            <person name="Lyhne E.K."/>
            <person name="Kogle M.E."/>
            <person name="Clum A."/>
            <person name="Lipzen A."/>
            <person name="Salamov A."/>
            <person name="Ngan C.Y."/>
            <person name="Daum C."/>
            <person name="Chiniquy J."/>
            <person name="Barry K."/>
            <person name="LaButti K."/>
            <person name="Simmons B.A."/>
            <person name="Magnuson J.K."/>
            <person name="Mortensen U.H."/>
            <person name="Larsen T.O."/>
            <person name="Grigoriev I.V."/>
            <person name="Baker S.E."/>
            <person name="Andersen M.R."/>
            <person name="Nordberg H.P."/>
            <person name="Cantor M.N."/>
            <person name="Hua S.X."/>
        </authorList>
    </citation>
    <scope>NUCLEOTIDE SEQUENCE [LARGE SCALE GENOMIC DNA]</scope>
    <source>
        <strain evidence="3 4">CBS 102.13</strain>
    </source>
</reference>
<accession>A0A2I2FKX8</accession>
<feature type="transmembrane region" description="Helical" evidence="2">
    <location>
        <begin position="20"/>
        <end position="41"/>
    </location>
</feature>
<feature type="compositionally biased region" description="Basic and acidic residues" evidence="1">
    <location>
        <begin position="168"/>
        <end position="178"/>
    </location>
</feature>
<gene>
    <name evidence="3" type="ORF">BDW47DRAFT_66293</name>
</gene>
<keyword evidence="2" id="KW-0472">Membrane</keyword>
<feature type="region of interest" description="Disordered" evidence="1">
    <location>
        <begin position="74"/>
        <end position="178"/>
    </location>
</feature>
<feature type="compositionally biased region" description="Basic and acidic residues" evidence="1">
    <location>
        <begin position="78"/>
        <end position="99"/>
    </location>
</feature>
<feature type="transmembrane region" description="Helical" evidence="2">
    <location>
        <begin position="48"/>
        <end position="66"/>
    </location>
</feature>
<evidence type="ECO:0000256" key="2">
    <source>
        <dbReference type="SAM" id="Phobius"/>
    </source>
</evidence>